<name>A0ABR2IAK6_9PEZI</name>
<evidence type="ECO:0000313" key="3">
    <source>
        <dbReference type="Proteomes" id="UP001390339"/>
    </source>
</evidence>
<protein>
    <submittedName>
        <fullName evidence="2">Uncharacterized protein</fullName>
    </submittedName>
</protein>
<feature type="transmembrane region" description="Helical" evidence="1">
    <location>
        <begin position="20"/>
        <end position="42"/>
    </location>
</feature>
<dbReference type="Proteomes" id="UP001390339">
    <property type="component" value="Unassembled WGS sequence"/>
</dbReference>
<keyword evidence="3" id="KW-1185">Reference proteome</keyword>
<dbReference type="EMBL" id="JAPCWZ010000006">
    <property type="protein sequence ID" value="KAK8859837.1"/>
    <property type="molecule type" value="Genomic_DNA"/>
</dbReference>
<evidence type="ECO:0000313" key="2">
    <source>
        <dbReference type="EMBL" id="KAK8859837.1"/>
    </source>
</evidence>
<organism evidence="2 3">
    <name type="scientific">Apiospora arundinis</name>
    <dbReference type="NCBI Taxonomy" id="335852"/>
    <lineage>
        <taxon>Eukaryota</taxon>
        <taxon>Fungi</taxon>
        <taxon>Dikarya</taxon>
        <taxon>Ascomycota</taxon>
        <taxon>Pezizomycotina</taxon>
        <taxon>Sordariomycetes</taxon>
        <taxon>Xylariomycetidae</taxon>
        <taxon>Amphisphaeriales</taxon>
        <taxon>Apiosporaceae</taxon>
        <taxon>Apiospora</taxon>
    </lineage>
</organism>
<keyword evidence="1" id="KW-1133">Transmembrane helix</keyword>
<sequence>MPEPTNPPPANTTGPDPSPMVNGSLWSMTAAAMFFLVLRFWIKISRRCGLWWDDGFLALSFQLSPLIFEVEQDAHEVTTSLGNPCCEQWHHKRSGEPRLRYRSRDHDPYVDLDSPFWVHDVLGARLEQDIFRPDAPARPRRERPVPAALYLVRHRLDAHPVHSVLGPLLAARLRNSGFRR</sequence>
<proteinExistence type="predicted"/>
<keyword evidence="1" id="KW-0472">Membrane</keyword>
<accession>A0ABR2IAK6</accession>
<gene>
    <name evidence="2" type="ORF">PGQ11_010571</name>
</gene>
<keyword evidence="1" id="KW-0812">Transmembrane</keyword>
<evidence type="ECO:0000256" key="1">
    <source>
        <dbReference type="SAM" id="Phobius"/>
    </source>
</evidence>
<comment type="caution">
    <text evidence="2">The sequence shown here is derived from an EMBL/GenBank/DDBJ whole genome shotgun (WGS) entry which is preliminary data.</text>
</comment>
<reference evidence="2 3" key="1">
    <citation type="journal article" date="2024" name="IMA Fungus">
        <title>Apiospora arundinis, a panoply of carbohydrate-active enzymes and secondary metabolites.</title>
        <authorList>
            <person name="Sorensen T."/>
            <person name="Petersen C."/>
            <person name="Muurmann A.T."/>
            <person name="Christiansen J.V."/>
            <person name="Brundto M.L."/>
            <person name="Overgaard C.K."/>
            <person name="Boysen A.T."/>
            <person name="Wollenberg R.D."/>
            <person name="Larsen T.O."/>
            <person name="Sorensen J.L."/>
            <person name="Nielsen K.L."/>
            <person name="Sondergaard T.E."/>
        </authorList>
    </citation>
    <scope>NUCLEOTIDE SEQUENCE [LARGE SCALE GENOMIC DNA]</scope>
    <source>
        <strain evidence="2 3">AAU 773</strain>
    </source>
</reference>